<dbReference type="AlphaFoldDB" id="A0A1B9GZ76"/>
<feature type="domain" description="Protein CPL1-like" evidence="2">
    <location>
        <begin position="195"/>
        <end position="247"/>
    </location>
</feature>
<reference evidence="3 4" key="1">
    <citation type="submission" date="2013-07" db="EMBL/GenBank/DDBJ databases">
        <title>The Genome Sequence of Cryptococcus heveanensis BCC8398.</title>
        <authorList>
            <consortium name="The Broad Institute Genome Sequencing Platform"/>
            <person name="Cuomo C."/>
            <person name="Litvintseva A."/>
            <person name="Chen Y."/>
            <person name="Heitman J."/>
            <person name="Sun S."/>
            <person name="Springer D."/>
            <person name="Dromer F."/>
            <person name="Young S.K."/>
            <person name="Zeng Q."/>
            <person name="Gargeya S."/>
            <person name="Fitzgerald M."/>
            <person name="Abouelleil A."/>
            <person name="Alvarado L."/>
            <person name="Berlin A.M."/>
            <person name="Chapman S.B."/>
            <person name="Dewar J."/>
            <person name="Goldberg J."/>
            <person name="Griggs A."/>
            <person name="Gujja S."/>
            <person name="Hansen M."/>
            <person name="Howarth C."/>
            <person name="Imamovic A."/>
            <person name="Larimer J."/>
            <person name="McCowan C."/>
            <person name="Murphy C."/>
            <person name="Pearson M."/>
            <person name="Priest M."/>
            <person name="Roberts A."/>
            <person name="Saif S."/>
            <person name="Shea T."/>
            <person name="Sykes S."/>
            <person name="Wortman J."/>
            <person name="Nusbaum C."/>
            <person name="Birren B."/>
        </authorList>
    </citation>
    <scope>NUCLEOTIDE SEQUENCE [LARGE SCALE GENOMIC DNA]</scope>
    <source>
        <strain evidence="3 4">BCC8398</strain>
    </source>
</reference>
<organism evidence="3 4">
    <name type="scientific">Kwoniella heveanensis BCC8398</name>
    <dbReference type="NCBI Taxonomy" id="1296120"/>
    <lineage>
        <taxon>Eukaryota</taxon>
        <taxon>Fungi</taxon>
        <taxon>Dikarya</taxon>
        <taxon>Basidiomycota</taxon>
        <taxon>Agaricomycotina</taxon>
        <taxon>Tremellomycetes</taxon>
        <taxon>Tremellales</taxon>
        <taxon>Cryptococcaceae</taxon>
        <taxon>Kwoniella</taxon>
    </lineage>
</organism>
<dbReference type="InterPro" id="IPR038955">
    <property type="entry name" value="PriA/CPL1_fungi"/>
</dbReference>
<gene>
    <name evidence="3" type="ORF">I316_02180</name>
</gene>
<keyword evidence="4" id="KW-1185">Reference proteome</keyword>
<dbReference type="Proteomes" id="UP000092666">
    <property type="component" value="Unassembled WGS sequence"/>
</dbReference>
<evidence type="ECO:0000313" key="4">
    <source>
        <dbReference type="Proteomes" id="UP000092666"/>
    </source>
</evidence>
<feature type="signal peptide" evidence="1">
    <location>
        <begin position="1"/>
        <end position="18"/>
    </location>
</feature>
<protein>
    <recommendedName>
        <fullName evidence="2">Protein CPL1-like domain-containing protein</fullName>
    </recommendedName>
</protein>
<feature type="chain" id="PRO_5008627505" description="Protein CPL1-like domain-containing protein" evidence="1">
    <location>
        <begin position="19"/>
        <end position="264"/>
    </location>
</feature>
<accession>A0A1B9GZ76</accession>
<sequence>MLPLALAISFALLSQVNALTGCTCNGLAISTTGFNNGQSYRIANSIDSSLVGEGYCMVDNVFTTTTTSKIDDGITRNVSTLYTDIDDVNIWCYDYLNLASPAACAQYVEAKKQGQMIENPDSLASCTYSSANFIPADCQCNFECTDGCVKCGTSSCINPDTQTCVSGVPQTVAQRRSFGQCPEGLTPCKLGSNAWECLDISNDLESCGGCPDEGGVDCSESIGPSQMTCHDGQCDVTRCLRGFSLLNNTCVPVFETAHQYCIDA</sequence>
<dbReference type="PANTHER" id="PTHR35192">
    <property type="entry name" value="PROTEIN, PUTATIVE-RELATED"/>
    <property type="match status" value="1"/>
</dbReference>
<reference evidence="4" key="2">
    <citation type="submission" date="2013-12" db="EMBL/GenBank/DDBJ databases">
        <title>Evolution of pathogenesis and genome organization in the Tremellales.</title>
        <authorList>
            <person name="Cuomo C."/>
            <person name="Litvintseva A."/>
            <person name="Heitman J."/>
            <person name="Chen Y."/>
            <person name="Sun S."/>
            <person name="Springer D."/>
            <person name="Dromer F."/>
            <person name="Young S."/>
            <person name="Zeng Q."/>
            <person name="Chapman S."/>
            <person name="Gujja S."/>
            <person name="Saif S."/>
            <person name="Birren B."/>
        </authorList>
    </citation>
    <scope>NUCLEOTIDE SEQUENCE [LARGE SCALE GENOMIC DNA]</scope>
    <source>
        <strain evidence="4">BCC8398</strain>
    </source>
</reference>
<dbReference type="InterPro" id="IPR048661">
    <property type="entry name" value="CPL1-like"/>
</dbReference>
<dbReference type="PANTHER" id="PTHR35192:SF2">
    <property type="entry name" value="APPLE DOMAIN-CONTAINING PROTEIN"/>
    <property type="match status" value="1"/>
</dbReference>
<proteinExistence type="predicted"/>
<name>A0A1B9GZ76_9TREE</name>
<evidence type="ECO:0000259" key="2">
    <source>
        <dbReference type="Pfam" id="PF21671"/>
    </source>
</evidence>
<dbReference type="OrthoDB" id="439917at2759"/>
<dbReference type="STRING" id="1296120.A0A1B9GZ76"/>
<evidence type="ECO:0000256" key="1">
    <source>
        <dbReference type="SAM" id="SignalP"/>
    </source>
</evidence>
<dbReference type="EMBL" id="KI669496">
    <property type="protein sequence ID" value="OCF36305.1"/>
    <property type="molecule type" value="Genomic_DNA"/>
</dbReference>
<evidence type="ECO:0000313" key="3">
    <source>
        <dbReference type="EMBL" id="OCF36305.1"/>
    </source>
</evidence>
<dbReference type="Pfam" id="PF21671">
    <property type="entry name" value="CPL1-like"/>
    <property type="match status" value="1"/>
</dbReference>
<keyword evidence="1" id="KW-0732">Signal</keyword>